<evidence type="ECO:0000313" key="14">
    <source>
        <dbReference type="Proteomes" id="UP000267251"/>
    </source>
</evidence>
<comment type="subunit">
    <text evidence="3">G proteins are composed of 3 units; alpha, beta and gamma. The alpha chain contains the guanine nucleotide binding site.</text>
</comment>
<keyword evidence="8 11" id="KW-0342">GTP-binding</keyword>
<evidence type="ECO:0000256" key="12">
    <source>
        <dbReference type="PIRSR" id="PIRSR601019-2"/>
    </source>
</evidence>
<comment type="cofactor">
    <cofactor evidence="1">
        <name>Mg(2+)</name>
        <dbReference type="ChEBI" id="CHEBI:18420"/>
    </cofactor>
</comment>
<dbReference type="GO" id="GO:0003924">
    <property type="term" value="F:GTPase activity"/>
    <property type="evidence" value="ECO:0007669"/>
    <property type="project" value="InterPro"/>
</dbReference>
<evidence type="ECO:0000313" key="13">
    <source>
        <dbReference type="EMBL" id="RKP11355.1"/>
    </source>
</evidence>
<dbReference type="PROSITE" id="PS51882">
    <property type="entry name" value="G_ALPHA"/>
    <property type="match status" value="1"/>
</dbReference>
<dbReference type="Gene3D" id="1.10.400.10">
    <property type="entry name" value="GI Alpha 1, domain 2-like"/>
    <property type="match status" value="1"/>
</dbReference>
<dbReference type="EMBL" id="KZ988980">
    <property type="protein sequence ID" value="RKP11355.1"/>
    <property type="molecule type" value="Genomic_DNA"/>
</dbReference>
<evidence type="ECO:0000256" key="1">
    <source>
        <dbReference type="ARBA" id="ARBA00001946"/>
    </source>
</evidence>
<dbReference type="FunFam" id="1.10.400.10:FF:000009">
    <property type="entry name" value="Guanine nucleotide-binding protein G(O) subunit alpha"/>
    <property type="match status" value="1"/>
</dbReference>
<dbReference type="PANTHER" id="PTHR10218">
    <property type="entry name" value="GTP-BINDING PROTEIN ALPHA SUBUNIT"/>
    <property type="match status" value="1"/>
</dbReference>
<keyword evidence="14" id="KW-1185">Reference proteome</keyword>
<evidence type="ECO:0000256" key="6">
    <source>
        <dbReference type="ARBA" id="ARBA00022801"/>
    </source>
</evidence>
<dbReference type="InterPro" id="IPR001019">
    <property type="entry name" value="Gprotein_alpha_su"/>
</dbReference>
<sequence>MGNCLATPQERRSRAIDRAIKVEEKRTKGHVKLLLLGAGESGKSTILKQMRLIHTKGFTDLERESHRIVIFTNLLHSMRTILETMERNSVQFDHADNLNHIALFENVPVIKRNEPYPDDYQVALRQLWKDRGVQSCLSRANECAINDSAEYFFHSLDRLFSPEYIPTDQDILRCRVKTTGITETLFHVGALTYRMFDVGGQRSERKKWIHCFEDVTALLFLVAISGYDQVLVEDHDTNQMHEALMLFDSICNSQWFLNTSVILFLNKLDLFKLKVISSPVQRYFPDYKGAPGDVTQASNYFKKRFESLNRSPEKTVYTHFTYATDTNHIRHIMNSVNDIILTHNLRELNF</sequence>
<evidence type="ECO:0000256" key="2">
    <source>
        <dbReference type="ARBA" id="ARBA00003069"/>
    </source>
</evidence>
<dbReference type="SUPFAM" id="SSF47895">
    <property type="entry name" value="Transducin (alpha subunit), insertion domain"/>
    <property type="match status" value="1"/>
</dbReference>
<dbReference type="PANTHER" id="PTHR10218:SF242">
    <property type="entry name" value="GUANINE NUCLEOTIDE-BINDING PROTEIN ALPHA-1 SUBUNIT"/>
    <property type="match status" value="1"/>
</dbReference>
<dbReference type="InterPro" id="IPR011025">
    <property type="entry name" value="GproteinA_insert"/>
</dbReference>
<dbReference type="Gene3D" id="3.40.50.300">
    <property type="entry name" value="P-loop containing nucleotide triphosphate hydrolases"/>
    <property type="match status" value="1"/>
</dbReference>
<dbReference type="PRINTS" id="PR00318">
    <property type="entry name" value="GPROTEINA"/>
</dbReference>
<keyword evidence="9" id="KW-0807">Transducer</keyword>
<evidence type="ECO:0000256" key="11">
    <source>
        <dbReference type="PIRSR" id="PIRSR601019-1"/>
    </source>
</evidence>
<dbReference type="AlphaFoldDB" id="A0A4P9XY71"/>
<feature type="binding site" evidence="11">
    <location>
        <begin position="147"/>
        <end position="148"/>
    </location>
    <ligand>
        <name>GTP</name>
        <dbReference type="ChEBI" id="CHEBI:37565"/>
    </ligand>
</feature>
<dbReference type="PRINTS" id="PR01241">
    <property type="entry name" value="GPROTEINAFNG"/>
</dbReference>
<dbReference type="SUPFAM" id="SSF52540">
    <property type="entry name" value="P-loop containing nucleoside triphosphate hydrolases"/>
    <property type="match status" value="1"/>
</dbReference>
<keyword evidence="4 12" id="KW-0479">Metal-binding</keyword>
<reference evidence="14" key="1">
    <citation type="journal article" date="2018" name="Nat. Microbiol.">
        <title>Leveraging single-cell genomics to expand the fungal tree of life.</title>
        <authorList>
            <person name="Ahrendt S.R."/>
            <person name="Quandt C.A."/>
            <person name="Ciobanu D."/>
            <person name="Clum A."/>
            <person name="Salamov A."/>
            <person name="Andreopoulos B."/>
            <person name="Cheng J.F."/>
            <person name="Woyke T."/>
            <person name="Pelin A."/>
            <person name="Henrissat B."/>
            <person name="Reynolds N.K."/>
            <person name="Benny G.L."/>
            <person name="Smith M.E."/>
            <person name="James T.Y."/>
            <person name="Grigoriev I.V."/>
        </authorList>
    </citation>
    <scope>NUCLEOTIDE SEQUENCE [LARGE SCALE GENOMIC DNA]</scope>
</reference>
<dbReference type="InterPro" id="IPR002975">
    <property type="entry name" value="Fungi_Gprotein_alpha"/>
</dbReference>
<dbReference type="GO" id="GO:0046872">
    <property type="term" value="F:metal ion binding"/>
    <property type="evidence" value="ECO:0007669"/>
    <property type="project" value="UniProtKB-KW"/>
</dbReference>
<evidence type="ECO:0000256" key="3">
    <source>
        <dbReference type="ARBA" id="ARBA00011356"/>
    </source>
</evidence>
<name>A0A4P9XY71_9FUNG</name>
<organism evidence="13 14">
    <name type="scientific">Piptocephalis cylindrospora</name>
    <dbReference type="NCBI Taxonomy" id="1907219"/>
    <lineage>
        <taxon>Eukaryota</taxon>
        <taxon>Fungi</taxon>
        <taxon>Fungi incertae sedis</taxon>
        <taxon>Zoopagomycota</taxon>
        <taxon>Zoopagomycotina</taxon>
        <taxon>Zoopagomycetes</taxon>
        <taxon>Zoopagales</taxon>
        <taxon>Piptocephalidaceae</taxon>
        <taxon>Piptocephalis</taxon>
    </lineage>
</organism>
<evidence type="ECO:0000256" key="5">
    <source>
        <dbReference type="ARBA" id="ARBA00022741"/>
    </source>
</evidence>
<evidence type="ECO:0000256" key="9">
    <source>
        <dbReference type="ARBA" id="ARBA00023224"/>
    </source>
</evidence>
<dbReference type="GO" id="GO:0005834">
    <property type="term" value="C:heterotrimeric G-protein complex"/>
    <property type="evidence" value="ECO:0007669"/>
    <property type="project" value="InterPro"/>
</dbReference>
<feature type="binding site" evidence="11">
    <location>
        <begin position="40"/>
        <end position="45"/>
    </location>
    <ligand>
        <name>GTP</name>
        <dbReference type="ChEBI" id="CHEBI:37565"/>
    </ligand>
</feature>
<keyword evidence="5 11" id="KW-0547">Nucleotide-binding</keyword>
<dbReference type="GO" id="GO:0001664">
    <property type="term" value="F:G protein-coupled receptor binding"/>
    <property type="evidence" value="ECO:0007669"/>
    <property type="project" value="InterPro"/>
</dbReference>
<feature type="binding site" evidence="11">
    <location>
        <position position="323"/>
    </location>
    <ligand>
        <name>GTP</name>
        <dbReference type="ChEBI" id="CHEBI:37565"/>
    </ligand>
</feature>
<feature type="binding site" evidence="12">
    <location>
        <position position="178"/>
    </location>
    <ligand>
        <name>Mg(2+)</name>
        <dbReference type="ChEBI" id="CHEBI:18420"/>
    </ligand>
</feature>
<accession>A0A4P9XY71</accession>
<gene>
    <name evidence="13" type="ORF">BJ684DRAFT_13035</name>
</gene>
<dbReference type="GO" id="GO:0005525">
    <property type="term" value="F:GTP binding"/>
    <property type="evidence" value="ECO:0007669"/>
    <property type="project" value="UniProtKB-KW"/>
</dbReference>
<dbReference type="FunFam" id="3.40.50.300:FF:000692">
    <property type="entry name" value="Guanine nucleotide-binding protein subunit alpha"/>
    <property type="match status" value="1"/>
</dbReference>
<evidence type="ECO:0000256" key="10">
    <source>
        <dbReference type="ARBA" id="ARBA00074402"/>
    </source>
</evidence>
<evidence type="ECO:0000256" key="7">
    <source>
        <dbReference type="ARBA" id="ARBA00022842"/>
    </source>
</evidence>
<feature type="binding site" evidence="11">
    <location>
        <begin position="172"/>
        <end position="178"/>
    </location>
    <ligand>
        <name>GTP</name>
        <dbReference type="ChEBI" id="CHEBI:37565"/>
    </ligand>
</feature>
<evidence type="ECO:0000256" key="8">
    <source>
        <dbReference type="ARBA" id="ARBA00023134"/>
    </source>
</evidence>
<dbReference type="FunFam" id="3.40.50.300:FF:000563">
    <property type="entry name" value="Guanine nucleotide-binding protein alpha subunit"/>
    <property type="match status" value="1"/>
</dbReference>
<dbReference type="GO" id="GO:0000750">
    <property type="term" value="P:pheromone-dependent signal transduction involved in conjugation with cellular fusion"/>
    <property type="evidence" value="ECO:0007669"/>
    <property type="project" value="TreeGrafter"/>
</dbReference>
<comment type="function">
    <text evidence="2">Guanine nucleotide-binding proteins (G proteins) are involved as modulators or transducers in various transmembrane signaling systems.</text>
</comment>
<dbReference type="SMART" id="SM00275">
    <property type="entry name" value="G_alpha"/>
    <property type="match status" value="1"/>
</dbReference>
<dbReference type="GO" id="GO:0031683">
    <property type="term" value="F:G-protein beta/gamma-subunit complex binding"/>
    <property type="evidence" value="ECO:0007669"/>
    <property type="project" value="InterPro"/>
</dbReference>
<dbReference type="CDD" id="cd00066">
    <property type="entry name" value="G-alpha"/>
    <property type="match status" value="1"/>
</dbReference>
<dbReference type="GO" id="GO:0007186">
    <property type="term" value="P:G protein-coupled receptor signaling pathway"/>
    <property type="evidence" value="ECO:0007669"/>
    <property type="project" value="InterPro"/>
</dbReference>
<feature type="binding site" evidence="11">
    <location>
        <begin position="197"/>
        <end position="201"/>
    </location>
    <ligand>
        <name>GTP</name>
        <dbReference type="ChEBI" id="CHEBI:37565"/>
    </ligand>
</feature>
<keyword evidence="7 12" id="KW-0460">Magnesium</keyword>
<keyword evidence="6" id="KW-0378">Hydrolase</keyword>
<protein>
    <recommendedName>
        <fullName evidence="10">Guanine nucleotide-binding protein alpha-2 subunit</fullName>
    </recommendedName>
</protein>
<proteinExistence type="predicted"/>
<feature type="binding site" evidence="12">
    <location>
        <position position="44"/>
    </location>
    <ligand>
        <name>Mg(2+)</name>
        <dbReference type="ChEBI" id="CHEBI:18420"/>
    </ligand>
</feature>
<dbReference type="GO" id="GO:0005737">
    <property type="term" value="C:cytoplasm"/>
    <property type="evidence" value="ECO:0007669"/>
    <property type="project" value="TreeGrafter"/>
</dbReference>
<feature type="binding site" evidence="11">
    <location>
        <begin position="266"/>
        <end position="269"/>
    </location>
    <ligand>
        <name>GTP</name>
        <dbReference type="ChEBI" id="CHEBI:37565"/>
    </ligand>
</feature>
<evidence type="ECO:0000256" key="4">
    <source>
        <dbReference type="ARBA" id="ARBA00022723"/>
    </source>
</evidence>
<dbReference type="Proteomes" id="UP000267251">
    <property type="component" value="Unassembled WGS sequence"/>
</dbReference>
<dbReference type="Pfam" id="PF00503">
    <property type="entry name" value="G-alpha"/>
    <property type="match status" value="1"/>
</dbReference>
<dbReference type="OrthoDB" id="5817230at2759"/>
<dbReference type="InterPro" id="IPR027417">
    <property type="entry name" value="P-loop_NTPase"/>
</dbReference>